<keyword evidence="2" id="KW-1133">Transmembrane helix</keyword>
<organism evidence="3 4">
    <name type="scientific">Mucor saturninus</name>
    <dbReference type="NCBI Taxonomy" id="64648"/>
    <lineage>
        <taxon>Eukaryota</taxon>
        <taxon>Fungi</taxon>
        <taxon>Fungi incertae sedis</taxon>
        <taxon>Mucoromycota</taxon>
        <taxon>Mucoromycotina</taxon>
        <taxon>Mucoromycetes</taxon>
        <taxon>Mucorales</taxon>
        <taxon>Mucorineae</taxon>
        <taxon>Mucoraceae</taxon>
        <taxon>Mucor</taxon>
    </lineage>
</organism>
<evidence type="ECO:0000256" key="2">
    <source>
        <dbReference type="SAM" id="Phobius"/>
    </source>
</evidence>
<feature type="compositionally biased region" description="Basic residues" evidence="1">
    <location>
        <begin position="132"/>
        <end position="150"/>
    </location>
</feature>
<feature type="region of interest" description="Disordered" evidence="1">
    <location>
        <begin position="340"/>
        <end position="377"/>
    </location>
</feature>
<evidence type="ECO:0000256" key="1">
    <source>
        <dbReference type="SAM" id="MobiDB-lite"/>
    </source>
</evidence>
<feature type="region of interest" description="Disordered" evidence="1">
    <location>
        <begin position="107"/>
        <end position="213"/>
    </location>
</feature>
<dbReference type="AlphaFoldDB" id="A0A8H7QRK9"/>
<dbReference type="Proteomes" id="UP000603453">
    <property type="component" value="Unassembled WGS sequence"/>
</dbReference>
<evidence type="ECO:0000313" key="3">
    <source>
        <dbReference type="EMBL" id="KAG2197127.1"/>
    </source>
</evidence>
<gene>
    <name evidence="3" type="ORF">INT47_004192</name>
</gene>
<evidence type="ECO:0000313" key="4">
    <source>
        <dbReference type="Proteomes" id="UP000603453"/>
    </source>
</evidence>
<keyword evidence="2" id="KW-0472">Membrane</keyword>
<sequence>MEKSTKKEYVAVPTSDVEAAALPAYEETDPTATANAKKRKNVRFLLIGGAIALLGLTHICTSNYMSEDSVFAGDALAQYEDREPCALKHLEQYNELKEHMADLKSTFGVPHHHKGRPDFEHLNGLEGPPSHHSQHKEHKNKHHKHHKGKKNHDDPIPPPPPSNMWVDDFDPHHESAPVPPPPPHHHGGHVKDHHKEHKHKHHKGKKPHDKPAGALMENEWTDENSSPASEKDLVMEGHKKKKNHKKHPHKPFCNVKKLEATSTVFNFSPEEFQRTGVFLNGYFSRGGHVRLSKSTDKSVTDVKVTVTLYTGREDLKKEVKLSAFDHEGQYAVQIERGHFKGALPPTEPPHDDPPQDDTEGEHAHIHKGHKDGDKEDHKQENCLVYNVDVEFPSNIDYFEDVQLHIRSAQRIEGGSGLDGMEFGTVKAGLGRGAIIFDGLKAKKLLLGVVNGVVMGTYQPSETFAAGVVRGAAKVNIEPTGENVNITASSTFGPASVDIPADKFKGDFTLFNLFGETSSVSAPNPEDVHVTKFRPTLKTGYYKEENPASRIVVSAKIHGGEYISFN</sequence>
<feature type="transmembrane region" description="Helical" evidence="2">
    <location>
        <begin position="44"/>
        <end position="65"/>
    </location>
</feature>
<reference evidence="3" key="1">
    <citation type="submission" date="2020-12" db="EMBL/GenBank/DDBJ databases">
        <title>Metabolic potential, ecology and presence of endohyphal bacteria is reflected in genomic diversity of Mucoromycotina.</title>
        <authorList>
            <person name="Muszewska A."/>
            <person name="Okrasinska A."/>
            <person name="Steczkiewicz K."/>
            <person name="Drgas O."/>
            <person name="Orlowska M."/>
            <person name="Perlinska-Lenart U."/>
            <person name="Aleksandrzak-Piekarczyk T."/>
            <person name="Szatraj K."/>
            <person name="Zielenkiewicz U."/>
            <person name="Pilsyk S."/>
            <person name="Malc E."/>
            <person name="Mieczkowski P."/>
            <person name="Kruszewska J.S."/>
            <person name="Biernat P."/>
            <person name="Pawlowska J."/>
        </authorList>
    </citation>
    <scope>NUCLEOTIDE SEQUENCE</scope>
    <source>
        <strain evidence="3">WA0000017839</strain>
    </source>
</reference>
<dbReference type="EMBL" id="JAEPRD010000134">
    <property type="protein sequence ID" value="KAG2197127.1"/>
    <property type="molecule type" value="Genomic_DNA"/>
</dbReference>
<name>A0A8H7QRK9_9FUNG</name>
<feature type="compositionally biased region" description="Basic residues" evidence="1">
    <location>
        <begin position="183"/>
        <end position="208"/>
    </location>
</feature>
<keyword evidence="4" id="KW-1185">Reference proteome</keyword>
<proteinExistence type="predicted"/>
<keyword evidence="2" id="KW-0812">Transmembrane</keyword>
<accession>A0A8H7QRK9</accession>
<comment type="caution">
    <text evidence="3">The sequence shown here is derived from an EMBL/GenBank/DDBJ whole genome shotgun (WGS) entry which is preliminary data.</text>
</comment>
<protein>
    <submittedName>
        <fullName evidence="3">Uncharacterized protein</fullName>
    </submittedName>
</protein>
<dbReference type="OrthoDB" id="2244878at2759"/>